<dbReference type="GO" id="GO:0016829">
    <property type="term" value="F:lyase activity"/>
    <property type="evidence" value="ECO:0007669"/>
    <property type="project" value="InterPro"/>
</dbReference>
<evidence type="ECO:0000256" key="3">
    <source>
        <dbReference type="ARBA" id="ARBA00022898"/>
    </source>
</evidence>
<dbReference type="GO" id="GO:0006520">
    <property type="term" value="P:amino acid metabolic process"/>
    <property type="evidence" value="ECO:0007669"/>
    <property type="project" value="InterPro"/>
</dbReference>
<dbReference type="EMBL" id="SLUM01000028">
    <property type="protein sequence ID" value="TCL53695.1"/>
    <property type="molecule type" value="Genomic_DNA"/>
</dbReference>
<accession>A0A4R1QN62</accession>
<comment type="similarity">
    <text evidence="2">Belongs to the threonine aldolase family.</text>
</comment>
<dbReference type="PANTHER" id="PTHR48097:SF5">
    <property type="entry name" value="LOW SPECIFICITY L-THREONINE ALDOLASE"/>
    <property type="match status" value="1"/>
</dbReference>
<dbReference type="PANTHER" id="PTHR48097">
    <property type="entry name" value="L-THREONINE ALDOLASE-RELATED"/>
    <property type="match status" value="1"/>
</dbReference>
<dbReference type="AlphaFoldDB" id="A0A4R1QN62"/>
<evidence type="ECO:0000313" key="6">
    <source>
        <dbReference type="Proteomes" id="UP000295184"/>
    </source>
</evidence>
<keyword evidence="3" id="KW-0663">Pyridoxal phosphate</keyword>
<reference evidence="5 6" key="1">
    <citation type="submission" date="2019-03" db="EMBL/GenBank/DDBJ databases">
        <title>Genomic Encyclopedia of Type Strains, Phase IV (KMG-IV): sequencing the most valuable type-strain genomes for metagenomic binning, comparative biology and taxonomic classification.</title>
        <authorList>
            <person name="Goeker M."/>
        </authorList>
    </citation>
    <scope>NUCLEOTIDE SEQUENCE [LARGE SCALE GENOMIC DNA]</scope>
    <source>
        <strain evidence="5 6">DSM 100451</strain>
    </source>
</reference>
<evidence type="ECO:0000256" key="2">
    <source>
        <dbReference type="ARBA" id="ARBA00006966"/>
    </source>
</evidence>
<organism evidence="5 6">
    <name type="scientific">Allofournierella massiliensis</name>
    <dbReference type="NCBI Taxonomy" id="1650663"/>
    <lineage>
        <taxon>Bacteria</taxon>
        <taxon>Bacillati</taxon>
        <taxon>Bacillota</taxon>
        <taxon>Clostridia</taxon>
        <taxon>Eubacteriales</taxon>
        <taxon>Oscillospiraceae</taxon>
        <taxon>Allofournierella</taxon>
    </lineage>
</organism>
<comment type="caution">
    <text evidence="5">The sequence shown here is derived from an EMBL/GenBank/DDBJ whole genome shotgun (WGS) entry which is preliminary data.</text>
</comment>
<dbReference type="Gene3D" id="3.90.1150.10">
    <property type="entry name" value="Aspartate Aminotransferase, domain 1"/>
    <property type="match status" value="1"/>
</dbReference>
<dbReference type="InterPro" id="IPR015421">
    <property type="entry name" value="PyrdxlP-dep_Trfase_major"/>
</dbReference>
<dbReference type="OrthoDB" id="9774495at2"/>
<dbReference type="Proteomes" id="UP000295184">
    <property type="component" value="Unassembled WGS sequence"/>
</dbReference>
<comment type="cofactor">
    <cofactor evidence="1">
        <name>pyridoxal 5'-phosphate</name>
        <dbReference type="ChEBI" id="CHEBI:597326"/>
    </cofactor>
</comment>
<dbReference type="Pfam" id="PF01212">
    <property type="entry name" value="Beta_elim_lyase"/>
    <property type="match status" value="1"/>
</dbReference>
<sequence>MYRFTNDYSEGAHPRILDAMVRTNLEGNFGYSTDPHSKHAHELIRAAIGRPDADVHILVGGTQTNATCLCAFLRPHEAAIAASTGHICVHETGAIEATGHKCIAMPAAPGGKLTPDAVRAAVAAHPDEHMVKPKLVYVSNTTEVGGVYTTAELEALRAVCDELGLYLYLDGARLSSALAAGGASLTDLGRLCDAFYIGGTKNGALFGEAVCILNPALKPDFRYIIKQHGGMLAKGWLLGIQFEELFTDGLYFEVGEHANGLAMRLKEGIAALGYPFGSDSPSNQQFPILPNRVLEKLEKDFHWEVNDRPDADHTQIRLVTSWATKPEAVEAFLTALANAKE</sequence>
<evidence type="ECO:0000256" key="1">
    <source>
        <dbReference type="ARBA" id="ARBA00001933"/>
    </source>
</evidence>
<feature type="domain" description="Aromatic amino acid beta-eliminating lyase/threonine aldolase" evidence="4">
    <location>
        <begin position="15"/>
        <end position="233"/>
    </location>
</feature>
<protein>
    <submittedName>
        <fullName evidence="5">L-threonine aldolase</fullName>
    </submittedName>
</protein>
<proteinExistence type="inferred from homology"/>
<gene>
    <name evidence="5" type="ORF">EDD77_12817</name>
</gene>
<dbReference type="InterPro" id="IPR015424">
    <property type="entry name" value="PyrdxlP-dep_Trfase"/>
</dbReference>
<name>A0A4R1QN62_9FIRM</name>
<evidence type="ECO:0000259" key="4">
    <source>
        <dbReference type="Pfam" id="PF01212"/>
    </source>
</evidence>
<dbReference type="InterPro" id="IPR015422">
    <property type="entry name" value="PyrdxlP-dep_Trfase_small"/>
</dbReference>
<dbReference type="Gene3D" id="3.40.640.10">
    <property type="entry name" value="Type I PLP-dependent aspartate aminotransferase-like (Major domain)"/>
    <property type="match status" value="1"/>
</dbReference>
<evidence type="ECO:0000313" key="5">
    <source>
        <dbReference type="EMBL" id="TCL53695.1"/>
    </source>
</evidence>
<dbReference type="InterPro" id="IPR001597">
    <property type="entry name" value="ArAA_b-elim_lyase/Thr_aldolase"/>
</dbReference>
<dbReference type="RefSeq" id="WP_058963895.1">
    <property type="nucleotide sequence ID" value="NZ_CABKVM010000015.1"/>
</dbReference>
<dbReference type="STRING" id="1650663.GCA_001486665_01433"/>
<dbReference type="SUPFAM" id="SSF53383">
    <property type="entry name" value="PLP-dependent transferases"/>
    <property type="match status" value="1"/>
</dbReference>